<sequence length="239" mass="25107">MSTTPEDHRPGSPIDRHDSAASGSPGIAARAGDAARLWLRRGIGLLVVALMLVIVYFVGAAFIPRWWGNTVGNWVDNSFSRGVGMGLSFGFVCTAITVWLLVLAAGQLRHHPAIAAVAAFLGVVASIPNLMTASIALAISSAAQAGRESMNVRAPGFRGATLWGCIIGLIVALAIVIGLIVWKRGRADRKQQKAADKAAAKQAKIEAKESARAEKAAEKAERAAARAEHRSPSDQGDGR</sequence>
<dbReference type="RefSeq" id="WP_146559174.1">
    <property type="nucleotide sequence ID" value="NZ_VIGW01000001.1"/>
</dbReference>
<feature type="transmembrane region" description="Helical" evidence="2">
    <location>
        <begin position="160"/>
        <end position="182"/>
    </location>
</feature>
<feature type="transmembrane region" description="Helical" evidence="2">
    <location>
        <begin position="43"/>
        <end position="63"/>
    </location>
</feature>
<organism evidence="3 4">
    <name type="scientific">Tsukamurella asaccharolytica</name>
    <dbReference type="NCBI Taxonomy" id="2592067"/>
    <lineage>
        <taxon>Bacteria</taxon>
        <taxon>Bacillati</taxon>
        <taxon>Actinomycetota</taxon>
        <taxon>Actinomycetes</taxon>
        <taxon>Mycobacteriales</taxon>
        <taxon>Tsukamurellaceae</taxon>
        <taxon>Tsukamurella</taxon>
    </lineage>
</organism>
<dbReference type="AlphaFoldDB" id="A0A5C5RFJ5"/>
<feature type="transmembrane region" description="Helical" evidence="2">
    <location>
        <begin position="83"/>
        <end position="106"/>
    </location>
</feature>
<keyword evidence="2" id="KW-0472">Membrane</keyword>
<keyword evidence="2" id="KW-0812">Transmembrane</keyword>
<feature type="region of interest" description="Disordered" evidence="1">
    <location>
        <begin position="191"/>
        <end position="239"/>
    </location>
</feature>
<comment type="caution">
    <text evidence="3">The sequence shown here is derived from an EMBL/GenBank/DDBJ whole genome shotgun (WGS) entry which is preliminary data.</text>
</comment>
<name>A0A5C5RFJ5_9ACTN</name>
<keyword evidence="2" id="KW-1133">Transmembrane helix</keyword>
<proteinExistence type="predicted"/>
<feature type="compositionally biased region" description="Basic and acidic residues" evidence="1">
    <location>
        <begin position="1"/>
        <end position="19"/>
    </location>
</feature>
<evidence type="ECO:0000256" key="1">
    <source>
        <dbReference type="SAM" id="MobiDB-lite"/>
    </source>
</evidence>
<evidence type="ECO:0000313" key="3">
    <source>
        <dbReference type="EMBL" id="TWS21448.1"/>
    </source>
</evidence>
<evidence type="ECO:0000256" key="2">
    <source>
        <dbReference type="SAM" id="Phobius"/>
    </source>
</evidence>
<evidence type="ECO:0000313" key="4">
    <source>
        <dbReference type="Proteomes" id="UP000317291"/>
    </source>
</evidence>
<gene>
    <name evidence="3" type="ORF">FK529_02300</name>
</gene>
<accession>A0A5C5RFJ5</accession>
<protein>
    <recommendedName>
        <fullName evidence="5">Permease</fullName>
    </recommendedName>
</protein>
<evidence type="ECO:0008006" key="5">
    <source>
        <dbReference type="Google" id="ProtNLM"/>
    </source>
</evidence>
<dbReference type="OrthoDB" id="4376806at2"/>
<feature type="region of interest" description="Disordered" evidence="1">
    <location>
        <begin position="1"/>
        <end position="25"/>
    </location>
</feature>
<reference evidence="3 4" key="1">
    <citation type="submission" date="2019-06" db="EMBL/GenBank/DDBJ databases">
        <title>Tsukamurella conjunctivitidis sp. nov., Tsukamurella assacharolytica sp. nov. and Tsukamurella sputae sp. nov. isolated from patients with conjunctivitis, bacteraemia (lymphoma) and respiratory infection (sputum) in Hong Kong.</title>
        <authorList>
            <person name="Teng J.L.L."/>
            <person name="Lee H.H."/>
            <person name="Fong J.Y.H."/>
            <person name="Fok K.M.N."/>
            <person name="Lau S.K.P."/>
            <person name="Woo P.C.Y."/>
        </authorList>
    </citation>
    <scope>NUCLEOTIDE SEQUENCE [LARGE SCALE GENOMIC DNA]</scope>
    <source>
        <strain evidence="3 4">HKU71</strain>
    </source>
</reference>
<keyword evidence="4" id="KW-1185">Reference proteome</keyword>
<dbReference type="Proteomes" id="UP000317291">
    <property type="component" value="Unassembled WGS sequence"/>
</dbReference>
<dbReference type="EMBL" id="VIGW01000001">
    <property type="protein sequence ID" value="TWS21448.1"/>
    <property type="molecule type" value="Genomic_DNA"/>
</dbReference>
<feature type="transmembrane region" description="Helical" evidence="2">
    <location>
        <begin position="113"/>
        <end position="140"/>
    </location>
</feature>